<evidence type="ECO:0000256" key="2">
    <source>
        <dbReference type="ARBA" id="ARBA00023134"/>
    </source>
</evidence>
<protein>
    <submittedName>
        <fullName evidence="5">Rab family member</fullName>
    </submittedName>
</protein>
<dbReference type="SUPFAM" id="SSF52540">
    <property type="entry name" value="P-loop containing nucleoside triphosphate hydrolases"/>
    <property type="match status" value="1"/>
</dbReference>
<evidence type="ECO:0000259" key="4">
    <source>
        <dbReference type="PROSITE" id="PS50181"/>
    </source>
</evidence>
<evidence type="ECO:0000313" key="6">
    <source>
        <dbReference type="Proteomes" id="UP000006671"/>
    </source>
</evidence>
<dbReference type="InterPro" id="IPR001806">
    <property type="entry name" value="Small_GTPase"/>
</dbReference>
<sequence>MGQSQKPIAAPQSAETTHHHNSKDPPKYSLCTRKEHENFIKLIAIKSSTTTTIENNSFKLNDEENSQFYLRTVLIREENKSWLERELPIEIIFEILRYLLPDDLIILSGVSWNFREVWTEHPFLWFSPLESGENYGKSLMSRKLVEDFINNSNNLVANWKQIYLQIGNVMMYPKSFSNFADQCVYGRIYGEYNTIQKIGFIGMKGCGKSTFCKLLATNKLDLQMKSTIGCDFYIQYLNLDLEENNQLIKYCFKLEIWDVSEMFRSVYRGLHVIYFCFDLSNEESLYHMINMFKDCCTNDLYINDLSNLENELDTDIVFLGLKKDSKTISNHTINNCIYPFIDRNVPYHQRRVSYFEVSAKEQDRTTFYPVSHIGFLPSKREHCFPLTPLTKDNEERFRNYGALD</sequence>
<keyword evidence="1" id="KW-0547">Nucleotide-binding</keyword>
<dbReference type="InParanoid" id="D2V1F9"/>
<dbReference type="GO" id="GO:0005525">
    <property type="term" value="F:GTP binding"/>
    <property type="evidence" value="ECO:0007669"/>
    <property type="project" value="UniProtKB-KW"/>
</dbReference>
<feature type="region of interest" description="Disordered" evidence="3">
    <location>
        <begin position="1"/>
        <end position="28"/>
    </location>
</feature>
<dbReference type="GeneID" id="8849969"/>
<evidence type="ECO:0000256" key="3">
    <source>
        <dbReference type="SAM" id="MobiDB-lite"/>
    </source>
</evidence>
<evidence type="ECO:0000313" key="5">
    <source>
        <dbReference type="EMBL" id="EFC49159.1"/>
    </source>
</evidence>
<dbReference type="STRING" id="5762.D2V1F9"/>
<organism evidence="6">
    <name type="scientific">Naegleria gruberi</name>
    <name type="common">Amoeba</name>
    <dbReference type="NCBI Taxonomy" id="5762"/>
    <lineage>
        <taxon>Eukaryota</taxon>
        <taxon>Discoba</taxon>
        <taxon>Heterolobosea</taxon>
        <taxon>Tetramitia</taxon>
        <taxon>Eutetramitia</taxon>
        <taxon>Vahlkampfiidae</taxon>
        <taxon>Naegleria</taxon>
    </lineage>
</organism>
<keyword evidence="2" id="KW-0342">GTP-binding</keyword>
<dbReference type="PROSITE" id="PS50181">
    <property type="entry name" value="FBOX"/>
    <property type="match status" value="1"/>
</dbReference>
<dbReference type="PROSITE" id="PS51419">
    <property type="entry name" value="RAB"/>
    <property type="match status" value="1"/>
</dbReference>
<keyword evidence="6" id="KW-1185">Reference proteome</keyword>
<accession>D2V1F9</accession>
<dbReference type="SUPFAM" id="SSF81383">
    <property type="entry name" value="F-box domain"/>
    <property type="match status" value="1"/>
</dbReference>
<evidence type="ECO:0000256" key="1">
    <source>
        <dbReference type="ARBA" id="ARBA00022741"/>
    </source>
</evidence>
<name>D2V1F9_NAEGR</name>
<dbReference type="Pfam" id="PF00071">
    <property type="entry name" value="Ras"/>
    <property type="match status" value="1"/>
</dbReference>
<dbReference type="Gene3D" id="1.20.1280.50">
    <property type="match status" value="1"/>
</dbReference>
<dbReference type="Gene3D" id="3.40.50.300">
    <property type="entry name" value="P-loop containing nucleotide triphosphate hydrolases"/>
    <property type="match status" value="1"/>
</dbReference>
<dbReference type="OMA" id="HTINNCI"/>
<proteinExistence type="predicted"/>
<dbReference type="VEuPathDB" id="AmoebaDB:NAEGRDRAFT_45880"/>
<gene>
    <name evidence="5" type="ORF">NAEGRDRAFT_45880</name>
</gene>
<dbReference type="Pfam" id="PF00646">
    <property type="entry name" value="F-box"/>
    <property type="match status" value="1"/>
</dbReference>
<dbReference type="Proteomes" id="UP000006671">
    <property type="component" value="Unassembled WGS sequence"/>
</dbReference>
<dbReference type="SMART" id="SM00256">
    <property type="entry name" value="FBOX"/>
    <property type="match status" value="1"/>
</dbReference>
<dbReference type="CDD" id="cd09917">
    <property type="entry name" value="F-box_SF"/>
    <property type="match status" value="1"/>
</dbReference>
<dbReference type="RefSeq" id="XP_002681903.1">
    <property type="nucleotide sequence ID" value="XM_002681857.1"/>
</dbReference>
<dbReference type="KEGG" id="ngr:NAEGRDRAFT_45880"/>
<dbReference type="EMBL" id="GG738848">
    <property type="protein sequence ID" value="EFC49159.1"/>
    <property type="molecule type" value="Genomic_DNA"/>
</dbReference>
<dbReference type="InterPro" id="IPR036047">
    <property type="entry name" value="F-box-like_dom_sf"/>
</dbReference>
<feature type="compositionally biased region" description="Basic and acidic residues" evidence="3">
    <location>
        <begin position="16"/>
        <end position="28"/>
    </location>
</feature>
<dbReference type="SMART" id="SM00175">
    <property type="entry name" value="RAB"/>
    <property type="match status" value="1"/>
</dbReference>
<dbReference type="InterPro" id="IPR027417">
    <property type="entry name" value="P-loop_NTPase"/>
</dbReference>
<dbReference type="GO" id="GO:0003924">
    <property type="term" value="F:GTPase activity"/>
    <property type="evidence" value="ECO:0007669"/>
    <property type="project" value="InterPro"/>
</dbReference>
<dbReference type="PANTHER" id="PTHR24073">
    <property type="entry name" value="DRAB5-RELATED"/>
    <property type="match status" value="1"/>
</dbReference>
<reference evidence="5 6" key="1">
    <citation type="journal article" date="2010" name="Cell">
        <title>The genome of Naegleria gruberi illuminates early eukaryotic versatility.</title>
        <authorList>
            <person name="Fritz-Laylin L.K."/>
            <person name="Prochnik S.E."/>
            <person name="Ginger M.L."/>
            <person name="Dacks J.B."/>
            <person name="Carpenter M.L."/>
            <person name="Field M.C."/>
            <person name="Kuo A."/>
            <person name="Paredez A."/>
            <person name="Chapman J."/>
            <person name="Pham J."/>
            <person name="Shu S."/>
            <person name="Neupane R."/>
            <person name="Cipriano M."/>
            <person name="Mancuso J."/>
            <person name="Tu H."/>
            <person name="Salamov A."/>
            <person name="Lindquist E."/>
            <person name="Shapiro H."/>
            <person name="Lucas S."/>
            <person name="Grigoriev I.V."/>
            <person name="Cande W.Z."/>
            <person name="Fulton C."/>
            <person name="Rokhsar D.S."/>
            <person name="Dawson S.C."/>
        </authorList>
    </citation>
    <scope>NUCLEOTIDE SEQUENCE [LARGE SCALE GENOMIC DNA]</scope>
    <source>
        <strain evidence="5 6">NEG-M</strain>
    </source>
</reference>
<feature type="domain" description="F-box" evidence="4">
    <location>
        <begin position="81"/>
        <end position="128"/>
    </location>
</feature>
<dbReference type="AlphaFoldDB" id="D2V1F9"/>
<dbReference type="InterPro" id="IPR001810">
    <property type="entry name" value="F-box_dom"/>
</dbReference>
<dbReference type="OrthoDB" id="2322499at2759"/>